<reference evidence="2 3" key="1">
    <citation type="journal article" date="2018" name="PLoS Genet.">
        <title>Population sequencing reveals clonal diversity and ancestral inbreeding in the grapevine cultivar Chardonnay.</title>
        <authorList>
            <person name="Roach M.J."/>
            <person name="Johnson D.L."/>
            <person name="Bohlmann J."/>
            <person name="van Vuuren H.J."/>
            <person name="Jones S.J."/>
            <person name="Pretorius I.S."/>
            <person name="Schmidt S.A."/>
            <person name="Borneman A.R."/>
        </authorList>
    </citation>
    <scope>NUCLEOTIDE SEQUENCE [LARGE SCALE GENOMIC DNA]</scope>
    <source>
        <strain evidence="3">cv. Chardonnay</strain>
        <tissue evidence="2">Leaf</tissue>
    </source>
</reference>
<dbReference type="Pfam" id="PF07727">
    <property type="entry name" value="RVT_2"/>
    <property type="match status" value="1"/>
</dbReference>
<organism evidence="2 3">
    <name type="scientific">Vitis vinifera</name>
    <name type="common">Grape</name>
    <dbReference type="NCBI Taxonomy" id="29760"/>
    <lineage>
        <taxon>Eukaryota</taxon>
        <taxon>Viridiplantae</taxon>
        <taxon>Streptophyta</taxon>
        <taxon>Embryophyta</taxon>
        <taxon>Tracheophyta</taxon>
        <taxon>Spermatophyta</taxon>
        <taxon>Magnoliopsida</taxon>
        <taxon>eudicotyledons</taxon>
        <taxon>Gunneridae</taxon>
        <taxon>Pentapetalae</taxon>
        <taxon>rosids</taxon>
        <taxon>Vitales</taxon>
        <taxon>Vitaceae</taxon>
        <taxon>Viteae</taxon>
        <taxon>Vitis</taxon>
    </lineage>
</organism>
<evidence type="ECO:0000259" key="1">
    <source>
        <dbReference type="Pfam" id="PF07727"/>
    </source>
</evidence>
<dbReference type="AlphaFoldDB" id="A0A438HUQ7"/>
<dbReference type="PANTHER" id="PTHR11439:SF467">
    <property type="entry name" value="INTEGRASE CATALYTIC DOMAIN-CONTAINING PROTEIN"/>
    <property type="match status" value="1"/>
</dbReference>
<proteinExistence type="predicted"/>
<evidence type="ECO:0000313" key="3">
    <source>
        <dbReference type="Proteomes" id="UP000288805"/>
    </source>
</evidence>
<sequence length="465" mass="51791">MDVKIAFLNGELEEEVYMKQPEGFPSSDGEQLVCKLKKSIYGLKQASCQWIWVRHLMSLALRSIETDLKGDRFNLNQCPKNDLEREQMKNIPYASAVGSLMYAQVCTRPDIAFAVGMLGRYQSNPGIDHWKAAKKVMRYLQGTKDYKLMYRRTSNLEVVGYSGSDFAGCVDSRKSTSGYIFILAGEAISWRSVKQTMTATSTMEAEFISCFEATSHGVWLKSFISGLRVMDSISRPLSIYCDNSAAVFMEKNNKSGSRTKHIDIKYLAIRERVKEKKVVIEHISTELMIADPLTKGMPPLKFKDHIHVLILSPTSYMCKARIVAAAARSEAGIRSALEAVSFDQFSYKVKVETDRVNDRSPPPSPIANVPYHFKSLPPSLRPPSSPPPLSCSIFDALIATREEDRGLHQCIRASSWCCCVGEEEEEGKTSLWCCCVGGVAVLGKKKKIEAKRGVAGKEKETEAGG</sequence>
<name>A0A438HUQ7_VITVI</name>
<dbReference type="PANTHER" id="PTHR11439">
    <property type="entry name" value="GAG-POL-RELATED RETROTRANSPOSON"/>
    <property type="match status" value="1"/>
</dbReference>
<dbReference type="InterPro" id="IPR013103">
    <property type="entry name" value="RVT_2"/>
</dbReference>
<accession>A0A438HUQ7</accession>
<protein>
    <submittedName>
        <fullName evidence="2">Retrovirus-related Pol polyprotein from transposon TNT 1-94</fullName>
    </submittedName>
</protein>
<dbReference type="CDD" id="cd09272">
    <property type="entry name" value="RNase_HI_RT_Ty1"/>
    <property type="match status" value="1"/>
</dbReference>
<feature type="domain" description="Reverse transcriptase Ty1/copia-type" evidence="1">
    <location>
        <begin position="1"/>
        <end position="51"/>
    </location>
</feature>
<gene>
    <name evidence="2" type="primary">POLX_4304</name>
    <name evidence="2" type="ORF">CK203_042897</name>
</gene>
<evidence type="ECO:0000313" key="2">
    <source>
        <dbReference type="EMBL" id="RVW88192.1"/>
    </source>
</evidence>
<dbReference type="Proteomes" id="UP000288805">
    <property type="component" value="Unassembled WGS sequence"/>
</dbReference>
<dbReference type="EMBL" id="QGNW01000176">
    <property type="protein sequence ID" value="RVW88192.1"/>
    <property type="molecule type" value="Genomic_DNA"/>
</dbReference>
<comment type="caution">
    <text evidence="2">The sequence shown here is derived from an EMBL/GenBank/DDBJ whole genome shotgun (WGS) entry which is preliminary data.</text>
</comment>